<comment type="caution">
    <text evidence="1">The sequence shown here is derived from an EMBL/GenBank/DDBJ whole genome shotgun (WGS) entry which is preliminary data.</text>
</comment>
<dbReference type="RefSeq" id="WP_379598057.1">
    <property type="nucleotide sequence ID" value="NZ_JBHUDE010000126.1"/>
</dbReference>
<reference evidence="2" key="1">
    <citation type="journal article" date="2019" name="Int. J. Syst. Evol. Microbiol.">
        <title>The Global Catalogue of Microorganisms (GCM) 10K type strain sequencing project: providing services to taxonomists for standard genome sequencing and annotation.</title>
        <authorList>
            <consortium name="The Broad Institute Genomics Platform"/>
            <consortium name="The Broad Institute Genome Sequencing Center for Infectious Disease"/>
            <person name="Wu L."/>
            <person name="Ma J."/>
        </authorList>
    </citation>
    <scope>NUCLEOTIDE SEQUENCE [LARGE SCALE GENOMIC DNA]</scope>
    <source>
        <strain evidence="2">CGMCC 1.12376</strain>
    </source>
</reference>
<dbReference type="Proteomes" id="UP001597221">
    <property type="component" value="Unassembled WGS sequence"/>
</dbReference>
<evidence type="ECO:0000313" key="2">
    <source>
        <dbReference type="Proteomes" id="UP001597221"/>
    </source>
</evidence>
<protein>
    <submittedName>
        <fullName evidence="1">Uncharacterized protein</fullName>
    </submittedName>
</protein>
<organism evidence="1 2">
    <name type="scientific">Oceanobacillus luteolus</name>
    <dbReference type="NCBI Taxonomy" id="1274358"/>
    <lineage>
        <taxon>Bacteria</taxon>
        <taxon>Bacillati</taxon>
        <taxon>Bacillota</taxon>
        <taxon>Bacilli</taxon>
        <taxon>Bacillales</taxon>
        <taxon>Bacillaceae</taxon>
        <taxon>Oceanobacillus</taxon>
    </lineage>
</organism>
<sequence length="222" mass="25968">MLKENGLNEFIEKLKTKNIYLNQLQITYKPGKENPYAKLYCYGMEDVYSEDEYYENIYENLIAADLSWLNTVANQIRLPMEATVEVDDEGNFVNDEIKMVIRIDAPQIKGSVIPFLYHRIQPFILLSEIVDTVEVRGFKGSLQYVKLNLKVDTKLFTTLLNKKKVNRSILEQWLASINNYVTENSSNQEIFENHFQVVNGKINVKYKMELVDQYFSLATKEH</sequence>
<evidence type="ECO:0000313" key="1">
    <source>
        <dbReference type="EMBL" id="MFD1608683.1"/>
    </source>
</evidence>
<name>A0ABW4HSU1_9BACI</name>
<dbReference type="EMBL" id="JBHUDE010000126">
    <property type="protein sequence ID" value="MFD1608683.1"/>
    <property type="molecule type" value="Genomic_DNA"/>
</dbReference>
<accession>A0ABW4HSU1</accession>
<keyword evidence="2" id="KW-1185">Reference proteome</keyword>
<proteinExistence type="predicted"/>
<gene>
    <name evidence="1" type="ORF">ACFSBH_13740</name>
</gene>